<reference evidence="2 3" key="1">
    <citation type="submission" date="2018-10" db="EMBL/GenBank/DDBJ databases">
        <authorList>
            <person name="Soria N.A."/>
            <person name="Batley M.G."/>
            <person name="Hanafy A."/>
            <person name="Singh N."/>
            <person name="Shaffer C.D."/>
            <person name="Weston-Hafer K.A."/>
            <person name="Russell D.A."/>
            <person name="Pope W.H."/>
            <person name="Jacobs-Sera D."/>
            <person name="Hendrix R.W."/>
            <person name="Hatfull G.F."/>
        </authorList>
    </citation>
    <scope>NUCLEOTIDE SEQUENCE [LARGE SCALE GENOMIC DNA]</scope>
</reference>
<protein>
    <submittedName>
        <fullName evidence="2">Uncharacterized protein</fullName>
    </submittedName>
</protein>
<keyword evidence="1" id="KW-1133">Transmembrane helix</keyword>
<evidence type="ECO:0000313" key="2">
    <source>
        <dbReference type="EMBL" id="AZU97107.1"/>
    </source>
</evidence>
<feature type="transmembrane region" description="Helical" evidence="1">
    <location>
        <begin position="114"/>
        <end position="133"/>
    </location>
</feature>
<organism evidence="2 3">
    <name type="scientific">Streptomyces phage Gilson</name>
    <dbReference type="NCBI Taxonomy" id="2488789"/>
    <lineage>
        <taxon>Viruses</taxon>
        <taxon>Duplodnaviria</taxon>
        <taxon>Heunggongvirae</taxon>
        <taxon>Uroviricota</taxon>
        <taxon>Caudoviricetes</taxon>
        <taxon>Stanwilliamsviridae</taxon>
        <taxon>Loccivirinae</taxon>
        <taxon>Gilsonvirus</taxon>
        <taxon>Gilsonvirus gilson</taxon>
    </lineage>
</organism>
<name>A0A3Q9R4Q7_9CAUD</name>
<sequence length="152" mass="16819">MVNFLRRAWEGLAIALSRPVNKVAAATLSVYTFLWGLWLASPFWEVFGGARVYSWLDSVASEPFWGILAMAVGAAMTYGLVKGSENSLTIGAFVGFLHWLVIGMGYFAGDWRNTGGLTSSAMAIFCAAIYLNMRFLHFRQNDLAFEKDSDII</sequence>
<feature type="transmembrane region" description="Helical" evidence="1">
    <location>
        <begin position="88"/>
        <end position="108"/>
    </location>
</feature>
<evidence type="ECO:0000256" key="1">
    <source>
        <dbReference type="SAM" id="Phobius"/>
    </source>
</evidence>
<dbReference type="EMBL" id="MK061412">
    <property type="protein sequence ID" value="AZU97107.1"/>
    <property type="molecule type" value="Genomic_DNA"/>
</dbReference>
<accession>A0A3Q9R4Q7</accession>
<dbReference type="Proteomes" id="UP000284334">
    <property type="component" value="Segment"/>
</dbReference>
<feature type="transmembrane region" description="Helical" evidence="1">
    <location>
        <begin position="23"/>
        <end position="44"/>
    </location>
</feature>
<dbReference type="RefSeq" id="YP_009842492.1">
    <property type="nucleotide sequence ID" value="NC_048742.1"/>
</dbReference>
<keyword evidence="1" id="KW-0812">Transmembrane</keyword>
<feature type="transmembrane region" description="Helical" evidence="1">
    <location>
        <begin position="64"/>
        <end position="81"/>
    </location>
</feature>
<dbReference type="GeneID" id="55612720"/>
<keyword evidence="3" id="KW-1185">Reference proteome</keyword>
<keyword evidence="1" id="KW-0472">Membrane</keyword>
<proteinExistence type="predicted"/>
<evidence type="ECO:0000313" key="3">
    <source>
        <dbReference type="Proteomes" id="UP000284334"/>
    </source>
</evidence>
<gene>
    <name evidence="2" type="primary">29</name>
    <name evidence="2" type="ORF">SEA_GILSON_29</name>
</gene>
<dbReference type="KEGG" id="vg:55612720"/>